<dbReference type="EMBL" id="WMBQ01000001">
    <property type="protein sequence ID" value="MTD93517.1"/>
    <property type="molecule type" value="Genomic_DNA"/>
</dbReference>
<name>A0A6I3KIH4_9HYPH</name>
<sequence length="102" mass="11134">MLELRPTCEHCNKPLPPDAVDARICSYECTFCAACVEGVLKNVCSNCGGGFAPRPVRPVTNWRGDNYLGKDPASTNVRHRPVDAAAHATFAANIRVIPPERR</sequence>
<organism evidence="1 2">
    <name type="scientific">Hyphomicrobium album</name>
    <dbReference type="NCBI Taxonomy" id="2665159"/>
    <lineage>
        <taxon>Bacteria</taxon>
        <taxon>Pseudomonadati</taxon>
        <taxon>Pseudomonadota</taxon>
        <taxon>Alphaproteobacteria</taxon>
        <taxon>Hyphomicrobiales</taxon>
        <taxon>Hyphomicrobiaceae</taxon>
        <taxon>Hyphomicrobium</taxon>
    </lineage>
</organism>
<dbReference type="AlphaFoldDB" id="A0A6I3KIH4"/>
<evidence type="ECO:0000313" key="1">
    <source>
        <dbReference type="EMBL" id="MTD93517.1"/>
    </source>
</evidence>
<reference evidence="1 2" key="1">
    <citation type="submission" date="2019-11" db="EMBL/GenBank/DDBJ databases">
        <title>Identification of a novel strain.</title>
        <authorList>
            <person name="Xu Q."/>
            <person name="Wang G."/>
        </authorList>
    </citation>
    <scope>NUCLEOTIDE SEQUENCE [LARGE SCALE GENOMIC DNA]</scope>
    <source>
        <strain evidence="2">xq</strain>
    </source>
</reference>
<dbReference type="InterPro" id="IPR010696">
    <property type="entry name" value="DUF1272"/>
</dbReference>
<dbReference type="Proteomes" id="UP000440694">
    <property type="component" value="Unassembled WGS sequence"/>
</dbReference>
<accession>A0A6I3KIH4</accession>
<dbReference type="RefSeq" id="WP_154738049.1">
    <property type="nucleotide sequence ID" value="NZ_WMBQ01000001.1"/>
</dbReference>
<protein>
    <submittedName>
        <fullName evidence="1">DUF1272 domain-containing protein</fullName>
    </submittedName>
</protein>
<proteinExistence type="predicted"/>
<comment type="caution">
    <text evidence="1">The sequence shown here is derived from an EMBL/GenBank/DDBJ whole genome shotgun (WGS) entry which is preliminary data.</text>
</comment>
<keyword evidence="2" id="KW-1185">Reference proteome</keyword>
<dbReference type="Pfam" id="PF06906">
    <property type="entry name" value="DUF1272"/>
    <property type="match status" value="1"/>
</dbReference>
<gene>
    <name evidence="1" type="ORF">GIW81_04110</name>
</gene>
<evidence type="ECO:0000313" key="2">
    <source>
        <dbReference type="Proteomes" id="UP000440694"/>
    </source>
</evidence>